<dbReference type="InterPro" id="IPR013587">
    <property type="entry name" value="Nitrate/nitrite_sensing"/>
</dbReference>
<sequence length="780" mass="86408">MREIAKRSAVAVALPLVGCLFLALVLTLQWGESLQRVQRVEQLTELAIGVSSIISALQDERGATAVALSGVPGFAELVPERREVTDRRLDEAERLFERFRTEYDSGALPLELNMALAALDELSMLRSRADQGAAPSATVEAYTRIIKRLSQVIDAVALDISVPELATQVVSFQRLMTFIEYSARERSLGAVLLGTPGANEADAQTLANNLALQEALLDQLRMSPVGSVDRQLYEIASENPYAIELQAFRERLLDPLQLTMPDEQAAMQWFLLSSRYILELEAILGRGAEELDAAGVRLVNLAVAYYTGLGTGLLALLVALVWVSAILRRRLLWQMEAEQRDAEHIRFLGRHDPLTGLPNRHYFENLLEEEQRATLDAGEIIALHVLDIVDFKKVNRVWGIAAGDAVIRVVAKRLREVLPPDGLLARLYGDQFAIVQPDVSDKADAEGLARRLIEAFAEPVRVEERAISLHIRIGITLYPPNATTYDALMRNADLARQHVVEGGGYTFYVSEMYQGYLASKALMRDLKQATEAGEFQLVYQPKIDLATQRLAGLEALIRWRHPEKGLIGPAAFIAEAERSGMIVPIGAWVFAEACRQLKAWNNAGLRMPTVAVNLSPVQLKQADLVEQFRDTLKRYDIKPAQLELEVTESTFIDDIGASSVTLQQLRDLGVCVAIDDFGTGYSSLTYLQRLPVDRLKLDRSFVTALEASAQTERIVEAIITLSHGLGLRVIAEGVETEQQLTMLRAKGCDEVQGFWFSKPLMADELIAWLKARTSTASDLG</sequence>
<evidence type="ECO:0000259" key="4">
    <source>
        <dbReference type="PROSITE" id="PS50883"/>
    </source>
</evidence>
<dbReference type="CDD" id="cd01948">
    <property type="entry name" value="EAL"/>
    <property type="match status" value="1"/>
</dbReference>
<dbReference type="InterPro" id="IPR029787">
    <property type="entry name" value="Nucleotide_cyclase"/>
</dbReference>
<evidence type="ECO:0000256" key="2">
    <source>
        <dbReference type="ARBA" id="ARBA00022636"/>
    </source>
</evidence>
<dbReference type="SUPFAM" id="SSF141868">
    <property type="entry name" value="EAL domain-like"/>
    <property type="match status" value="1"/>
</dbReference>
<dbReference type="OrthoDB" id="5789373at2"/>
<dbReference type="EMBL" id="NFZW01000008">
    <property type="protein sequence ID" value="RFA36820.1"/>
    <property type="molecule type" value="Genomic_DNA"/>
</dbReference>
<keyword evidence="3" id="KW-1133">Transmembrane helix</keyword>
<evidence type="ECO:0000256" key="3">
    <source>
        <dbReference type="SAM" id="Phobius"/>
    </source>
</evidence>
<evidence type="ECO:0000256" key="1">
    <source>
        <dbReference type="ARBA" id="ARBA00012282"/>
    </source>
</evidence>
<dbReference type="SUPFAM" id="SSF55073">
    <property type="entry name" value="Nucleotide cyclase"/>
    <property type="match status" value="1"/>
</dbReference>
<dbReference type="Proteomes" id="UP000256763">
    <property type="component" value="Unassembled WGS sequence"/>
</dbReference>
<dbReference type="SMART" id="SM00052">
    <property type="entry name" value="EAL"/>
    <property type="match status" value="1"/>
</dbReference>
<dbReference type="NCBIfam" id="TIGR00254">
    <property type="entry name" value="GGDEF"/>
    <property type="match status" value="1"/>
</dbReference>
<evidence type="ECO:0000259" key="5">
    <source>
        <dbReference type="PROSITE" id="PS50887"/>
    </source>
</evidence>
<protein>
    <recommendedName>
        <fullName evidence="1">cyclic-guanylate-specific phosphodiesterase</fullName>
        <ecNumber evidence="1">3.1.4.52</ecNumber>
    </recommendedName>
</protein>
<dbReference type="CDD" id="cd01949">
    <property type="entry name" value="GGDEF"/>
    <property type="match status" value="1"/>
</dbReference>
<feature type="transmembrane region" description="Helical" evidence="3">
    <location>
        <begin position="303"/>
        <end position="327"/>
    </location>
</feature>
<dbReference type="EC" id="3.1.4.52" evidence="1"/>
<dbReference type="PROSITE" id="PS50883">
    <property type="entry name" value="EAL"/>
    <property type="match status" value="1"/>
</dbReference>
<name>A0A3E0WV15_9GAMM</name>
<dbReference type="AlphaFoldDB" id="A0A3E0WV15"/>
<reference evidence="7" key="1">
    <citation type="submission" date="2017-05" db="EMBL/GenBank/DDBJ databases">
        <authorList>
            <person name="Sharma S."/>
            <person name="Sidhu C."/>
            <person name="Pinnaka A.K."/>
        </authorList>
    </citation>
    <scope>NUCLEOTIDE SEQUENCE [LARGE SCALE GENOMIC DNA]</scope>
    <source>
        <strain evidence="7">AK93</strain>
    </source>
</reference>
<keyword evidence="3" id="KW-0812">Transmembrane</keyword>
<dbReference type="InterPro" id="IPR050706">
    <property type="entry name" value="Cyclic-di-GMP_PDE-like"/>
</dbReference>
<dbReference type="InterPro" id="IPR001633">
    <property type="entry name" value="EAL_dom"/>
</dbReference>
<dbReference type="PANTHER" id="PTHR33121:SF70">
    <property type="entry name" value="SIGNALING PROTEIN YKOW"/>
    <property type="match status" value="1"/>
</dbReference>
<dbReference type="SMART" id="SM00267">
    <property type="entry name" value="GGDEF"/>
    <property type="match status" value="1"/>
</dbReference>
<feature type="domain" description="EAL" evidence="4">
    <location>
        <begin position="519"/>
        <end position="773"/>
    </location>
</feature>
<dbReference type="Gene3D" id="3.30.70.270">
    <property type="match status" value="1"/>
</dbReference>
<dbReference type="Pfam" id="PF00563">
    <property type="entry name" value="EAL"/>
    <property type="match status" value="1"/>
</dbReference>
<keyword evidence="3" id="KW-0472">Membrane</keyword>
<dbReference type="InterPro" id="IPR035919">
    <property type="entry name" value="EAL_sf"/>
</dbReference>
<dbReference type="Gene3D" id="3.20.20.450">
    <property type="entry name" value="EAL domain"/>
    <property type="match status" value="1"/>
</dbReference>
<evidence type="ECO:0000313" key="6">
    <source>
        <dbReference type="EMBL" id="RFA36820.1"/>
    </source>
</evidence>
<dbReference type="InterPro" id="IPR043128">
    <property type="entry name" value="Rev_trsase/Diguanyl_cyclase"/>
</dbReference>
<dbReference type="InterPro" id="IPR000160">
    <property type="entry name" value="GGDEF_dom"/>
</dbReference>
<dbReference type="RefSeq" id="WP_116302081.1">
    <property type="nucleotide sequence ID" value="NZ_NFZV01000008.1"/>
</dbReference>
<dbReference type="PROSITE" id="PS50887">
    <property type="entry name" value="GGDEF"/>
    <property type="match status" value="1"/>
</dbReference>
<keyword evidence="2" id="KW-0973">c-di-GMP</keyword>
<proteinExistence type="predicted"/>
<evidence type="ECO:0000313" key="7">
    <source>
        <dbReference type="Proteomes" id="UP000256763"/>
    </source>
</evidence>
<comment type="caution">
    <text evidence="6">The sequence shown here is derived from an EMBL/GenBank/DDBJ whole genome shotgun (WGS) entry which is preliminary data.</text>
</comment>
<feature type="domain" description="GGDEF" evidence="5">
    <location>
        <begin position="379"/>
        <end position="512"/>
    </location>
</feature>
<dbReference type="FunFam" id="3.20.20.450:FF:000001">
    <property type="entry name" value="Cyclic di-GMP phosphodiesterase yahA"/>
    <property type="match status" value="1"/>
</dbReference>
<dbReference type="Pfam" id="PF00990">
    <property type="entry name" value="GGDEF"/>
    <property type="match status" value="1"/>
</dbReference>
<dbReference type="Pfam" id="PF08376">
    <property type="entry name" value="NIT"/>
    <property type="match status" value="1"/>
</dbReference>
<dbReference type="GO" id="GO:0071111">
    <property type="term" value="F:cyclic-guanylate-specific phosphodiesterase activity"/>
    <property type="evidence" value="ECO:0007669"/>
    <property type="project" value="UniProtKB-EC"/>
</dbReference>
<gene>
    <name evidence="6" type="ORF">CAL65_09855</name>
</gene>
<keyword evidence="7" id="KW-1185">Reference proteome</keyword>
<dbReference type="PANTHER" id="PTHR33121">
    <property type="entry name" value="CYCLIC DI-GMP PHOSPHODIESTERASE PDEF"/>
    <property type="match status" value="1"/>
</dbReference>
<accession>A0A3E0WV15</accession>
<organism evidence="6 7">
    <name type="scientific">Alkalilimnicola ehrlichii</name>
    <dbReference type="NCBI Taxonomy" id="351052"/>
    <lineage>
        <taxon>Bacteria</taxon>
        <taxon>Pseudomonadati</taxon>
        <taxon>Pseudomonadota</taxon>
        <taxon>Gammaproteobacteria</taxon>
        <taxon>Chromatiales</taxon>
        <taxon>Ectothiorhodospiraceae</taxon>
        <taxon>Alkalilimnicola</taxon>
    </lineage>
</organism>